<gene>
    <name evidence="3" type="ORF">HCU74_14210</name>
</gene>
<keyword evidence="4" id="KW-1185">Reference proteome</keyword>
<reference evidence="3 4" key="1">
    <citation type="submission" date="2020-04" db="EMBL/GenBank/DDBJ databases">
        <authorList>
            <person name="Yoon J."/>
        </authorList>
    </citation>
    <scope>NUCLEOTIDE SEQUENCE [LARGE SCALE GENOMIC DNA]</scope>
    <source>
        <strain evidence="3 4">KMU-166</strain>
    </source>
</reference>
<organism evidence="3 4">
    <name type="scientific">Spongiibacter thalassae</name>
    <dbReference type="NCBI Taxonomy" id="2721624"/>
    <lineage>
        <taxon>Bacteria</taxon>
        <taxon>Pseudomonadati</taxon>
        <taxon>Pseudomonadota</taxon>
        <taxon>Gammaproteobacteria</taxon>
        <taxon>Cellvibrionales</taxon>
        <taxon>Spongiibacteraceae</taxon>
        <taxon>Spongiibacter</taxon>
    </lineage>
</organism>
<evidence type="ECO:0000256" key="1">
    <source>
        <dbReference type="SAM" id="MobiDB-lite"/>
    </source>
</evidence>
<sequence>MNKNVLLALAVSSVLAACGSSSSGGGGGSRAPAEGVQGGASKGVIAGGVVNAYAISESGEVDRTVKLATQTTTGEDGSYSLVLNSNYTGGVVYVEVTSAATGTTMRCDLLVCQRDSNGDAIVSFGESYELASDFTMAAVIPNASGQISASVTPLTHIAAQFTLDKVAKGGRVFDAASAANAQVANKFKLTGNLIDQPIVDITSSTSLNTATKDALEYNVKAAAVVAAALGSSNDITLEQALEGFVSQYVDSGVAEHEDTPADTLSLEEIFDAAQGLLGEVDDVAGVTNTAVTQVSNEVNAEKSSLAGGSTVADRGDAPDDVGSEGLQATKAFVKQLRNFGSAANLSSAQLSAGQGFHAQIGIAADMMSDDASATLDALGLGVNAIASAHAAYREAQLNEETPPASHTEGDIEVTITATATGVEYSIDQTLTIAVNDELDIGVDLALTAVDDSAVEQTETTAEGETTVDHEGPVDLSISGSSSTAVAVLSIADTSAVTATLDVQTRSSETTTGGSPLPGVGEESTVGETHATVVVTDLSAALAVSLNQLASDEVTDPVGFDGELAMSVDRIDGSHDRYYREDSSINGTTSGEEADSALLIDNIALTLSGRLYNTSGDQLRASISATLEKFDASCSGNSSKTTSVTGQTTDEGGYDHETGFTSEGSAEQCTVVNEEADFADASLTLIFAAQLDGIADVVKVTANGTRSGFEEVTINLELVYNGSSLTVAHVADLSDDAAGRSVTITNHNNVMLTLNDPADPEQGINGKIEQGGEKYADIDEDAGIVVITYSDGTFESAFSGSSSGAGSSGS</sequence>
<feature type="chain" id="PRO_5045106789" evidence="2">
    <location>
        <begin position="17"/>
        <end position="809"/>
    </location>
</feature>
<protein>
    <submittedName>
        <fullName evidence="3">Uncharacterized protein</fullName>
    </submittedName>
</protein>
<keyword evidence="2" id="KW-0732">Signal</keyword>
<evidence type="ECO:0000313" key="3">
    <source>
        <dbReference type="EMBL" id="NKI18567.1"/>
    </source>
</evidence>
<feature type="signal peptide" evidence="2">
    <location>
        <begin position="1"/>
        <end position="16"/>
    </location>
</feature>
<evidence type="ECO:0000256" key="2">
    <source>
        <dbReference type="SAM" id="SignalP"/>
    </source>
</evidence>
<comment type="caution">
    <text evidence="3">The sequence shown here is derived from an EMBL/GenBank/DDBJ whole genome shotgun (WGS) entry which is preliminary data.</text>
</comment>
<dbReference type="EMBL" id="JAAWWK010000005">
    <property type="protein sequence ID" value="NKI18567.1"/>
    <property type="molecule type" value="Genomic_DNA"/>
</dbReference>
<accession>A0ABX1GJN0</accession>
<dbReference type="Proteomes" id="UP000765845">
    <property type="component" value="Unassembled WGS sequence"/>
</dbReference>
<feature type="compositionally biased region" description="Polar residues" evidence="1">
    <location>
        <begin position="503"/>
        <end position="513"/>
    </location>
</feature>
<feature type="region of interest" description="Disordered" evidence="1">
    <location>
        <begin position="503"/>
        <end position="523"/>
    </location>
</feature>
<dbReference type="PROSITE" id="PS51257">
    <property type="entry name" value="PROKAR_LIPOPROTEIN"/>
    <property type="match status" value="1"/>
</dbReference>
<evidence type="ECO:0000313" key="4">
    <source>
        <dbReference type="Proteomes" id="UP000765845"/>
    </source>
</evidence>
<dbReference type="RefSeq" id="WP_168451097.1">
    <property type="nucleotide sequence ID" value="NZ_JAAWWK010000005.1"/>
</dbReference>
<proteinExistence type="predicted"/>
<name>A0ABX1GJN0_9GAMM</name>